<dbReference type="SUPFAM" id="SSF56672">
    <property type="entry name" value="DNA/RNA polymerases"/>
    <property type="match status" value="1"/>
</dbReference>
<protein>
    <submittedName>
        <fullName evidence="2">Retrotransposon protein, putative, Ty3-gypsy subclass</fullName>
    </submittedName>
</protein>
<gene>
    <name evidence="2" type="ordered locus">LOC_Os11g28210</name>
</gene>
<dbReference type="SUPFAM" id="SSF53098">
    <property type="entry name" value="Ribonuclease H-like"/>
    <property type="match status" value="1"/>
</dbReference>
<name>Q2R4K0_ORYSJ</name>
<evidence type="ECO:0000259" key="1">
    <source>
        <dbReference type="PROSITE" id="PS50994"/>
    </source>
</evidence>
<sequence length="423" mass="48891">MEKAFEAMGCTDKEKITYATYMLQSSAFEWWDAHKKSYSERISITWELFKEAFYKKYFPESVKRMKKEFLELKQEFSRLARFAPEFVQTDGSKARRFESGLRQPLKRRVEAFELTIFREVVAMFHQFVLIGGEGALSVEKQDILGTFVLCYRRQIIMGQIKESHPQILILHEEYDRIIHKVGIALGVYNLTKNTAEESNTVVTGISVDPEKVKTISEWKRPSSVTEIRSFLGLAGYYRRFISNFARIAAPLTRLTQKGVKYEWTQNCEEFTILALPIMGEEFTIYCDASKIGLGCVLMQKGKEVPKCIMKIEIAKFIVECDICQCVKVEHQRPAGLLQPLSIPLWKWEEISMDFVQGLPTTPPGNDSIWVIVDRLTKSAHFIPVKSKFSLERLAKLYVKEIVSLHGVPRRIVSDRDTQFLSNF</sequence>
<dbReference type="Pfam" id="PF03732">
    <property type="entry name" value="Retrotrans_gag"/>
    <property type="match status" value="1"/>
</dbReference>
<dbReference type="InterPro" id="IPR001584">
    <property type="entry name" value="Integrase_cat-core"/>
</dbReference>
<reference evidence="2" key="3">
    <citation type="submission" date="2006-01" db="EMBL/GenBank/DDBJ databases">
        <authorList>
            <person name="Buell R."/>
        </authorList>
    </citation>
    <scope>NUCLEOTIDE SEQUENCE</scope>
</reference>
<dbReference type="GO" id="GO:0015074">
    <property type="term" value="P:DNA integration"/>
    <property type="evidence" value="ECO:0007669"/>
    <property type="project" value="InterPro"/>
</dbReference>
<organism evidence="2">
    <name type="scientific">Oryza sativa subsp. japonica</name>
    <name type="common">Rice</name>
    <dbReference type="NCBI Taxonomy" id="39947"/>
    <lineage>
        <taxon>Eukaryota</taxon>
        <taxon>Viridiplantae</taxon>
        <taxon>Streptophyta</taxon>
        <taxon>Embryophyta</taxon>
        <taxon>Tracheophyta</taxon>
        <taxon>Spermatophyta</taxon>
        <taxon>Magnoliopsida</taxon>
        <taxon>Liliopsida</taxon>
        <taxon>Poales</taxon>
        <taxon>Poaceae</taxon>
        <taxon>BOP clade</taxon>
        <taxon>Oryzoideae</taxon>
        <taxon>Oryzeae</taxon>
        <taxon>Oryzinae</taxon>
        <taxon>Oryza</taxon>
        <taxon>Oryza sativa</taxon>
    </lineage>
</organism>
<dbReference type="AlphaFoldDB" id="Q2R4K0"/>
<dbReference type="Gene3D" id="3.30.70.270">
    <property type="match status" value="1"/>
</dbReference>
<dbReference type="InterPro" id="IPR005162">
    <property type="entry name" value="Retrotrans_gag_dom"/>
</dbReference>
<dbReference type="PROSITE" id="PS50994">
    <property type="entry name" value="INTEGRASE"/>
    <property type="match status" value="1"/>
</dbReference>
<reference evidence="2" key="1">
    <citation type="journal article" date="2005" name="BMC Biol.">
        <title>The sequence of rice chromosomes 11 and 12, rich in disease resistance genes and recent gene duplications.</title>
        <authorList>
            <consortium name="The rice chromosomes 11 and 12 sequencing consortia"/>
        </authorList>
    </citation>
    <scope>NUCLEOTIDE SEQUENCE [LARGE SCALE GENOMIC DNA]</scope>
</reference>
<dbReference type="Gene3D" id="3.30.420.10">
    <property type="entry name" value="Ribonuclease H-like superfamily/Ribonuclease H"/>
    <property type="match status" value="1"/>
</dbReference>
<dbReference type="GO" id="GO:0003676">
    <property type="term" value="F:nucleic acid binding"/>
    <property type="evidence" value="ECO:0007669"/>
    <property type="project" value="InterPro"/>
</dbReference>
<evidence type="ECO:0000313" key="2">
    <source>
        <dbReference type="EMBL" id="ABA93644.1"/>
    </source>
</evidence>
<accession>Q2R4K0</accession>
<dbReference type="FunFam" id="3.30.70.270:FF:000063">
    <property type="entry name" value="Zinc knuckle domaincontaining protein"/>
    <property type="match status" value="1"/>
</dbReference>
<feature type="domain" description="Integrase catalytic" evidence="1">
    <location>
        <begin position="339"/>
        <end position="423"/>
    </location>
</feature>
<dbReference type="InterPro" id="IPR012337">
    <property type="entry name" value="RNaseH-like_sf"/>
</dbReference>
<dbReference type="InterPro" id="IPR036397">
    <property type="entry name" value="RNaseH_sf"/>
</dbReference>
<dbReference type="PANTHER" id="PTHR35046:SF18">
    <property type="entry name" value="RNA-DIRECTED DNA POLYMERASE"/>
    <property type="match status" value="1"/>
</dbReference>
<dbReference type="EMBL" id="DP000010">
    <property type="protein sequence ID" value="ABA93644.1"/>
    <property type="molecule type" value="Genomic_DNA"/>
</dbReference>
<dbReference type="InterPro" id="IPR043502">
    <property type="entry name" value="DNA/RNA_pol_sf"/>
</dbReference>
<reference evidence="2" key="2">
    <citation type="submission" date="2005-04" db="EMBL/GenBank/DDBJ databases">
        <authorList>
            <person name="Buell C.R."/>
            <person name="Wing R.A."/>
            <person name="McCombie W.A."/>
            <person name="Ouyang S."/>
        </authorList>
    </citation>
    <scope>NUCLEOTIDE SEQUENCE</scope>
</reference>
<dbReference type="InterPro" id="IPR043128">
    <property type="entry name" value="Rev_trsase/Diguanyl_cyclase"/>
</dbReference>
<proteinExistence type="predicted"/>
<dbReference type="PANTHER" id="PTHR35046">
    <property type="entry name" value="ZINC KNUCKLE (CCHC-TYPE) FAMILY PROTEIN"/>
    <property type="match status" value="1"/>
</dbReference>